<dbReference type="InterPro" id="IPR047126">
    <property type="entry name" value="RNF141-like"/>
</dbReference>
<feature type="region of interest" description="Disordered" evidence="6">
    <location>
        <begin position="24"/>
        <end position="74"/>
    </location>
</feature>
<sequence>MDAPECHACQRTFTSHESLRQHLEHATVHNRRPRRQRAGRITNPRRQHAQRPRDEEGPRHSHREPQRLHSPMPWPQLSDPDDFWDFPWHVSENQIAVLAEDDIWCCLLCDREFATERALQQHMNDSSTHAILVQDRMADLIDHGWDLNAAAFRDPESPRTRPLNRGEGYQSYYHVNGWTGTDLRDYPGSDGFENPFPHSFPHSDLPSRQSTPLSATARFAEFNIDGESSSFDEALPSLPAMPARAPTPDEPEELSFDHLEGLSLEEQVKQLKGMLQEVKTELRQEKAALKREKTLRQCSMCYERPTDTVTKCGHQFCRTCVSYWQRQQAGRHQPFQTPCPMCRAPMGKPIRMYV</sequence>
<dbReference type="GO" id="GO:0008270">
    <property type="term" value="F:zinc ion binding"/>
    <property type="evidence" value="ECO:0007669"/>
    <property type="project" value="UniProtKB-KW"/>
</dbReference>
<dbReference type="PROSITE" id="PS00518">
    <property type="entry name" value="ZF_RING_1"/>
    <property type="match status" value="1"/>
</dbReference>
<dbReference type="SUPFAM" id="SSF57850">
    <property type="entry name" value="RING/U-box"/>
    <property type="match status" value="1"/>
</dbReference>
<dbReference type="Gene3D" id="3.30.40.10">
    <property type="entry name" value="Zinc/RING finger domain, C3HC4 (zinc finger)"/>
    <property type="match status" value="1"/>
</dbReference>
<dbReference type="InterPro" id="IPR036236">
    <property type="entry name" value="Znf_C2H2_sf"/>
</dbReference>
<evidence type="ECO:0008006" key="11">
    <source>
        <dbReference type="Google" id="ProtNLM"/>
    </source>
</evidence>
<evidence type="ECO:0000256" key="2">
    <source>
        <dbReference type="ARBA" id="ARBA00022771"/>
    </source>
</evidence>
<feature type="compositionally biased region" description="Basic residues" evidence="6">
    <location>
        <begin position="28"/>
        <end position="50"/>
    </location>
</feature>
<feature type="domain" description="RING-type" evidence="7">
    <location>
        <begin position="298"/>
        <end position="343"/>
    </location>
</feature>
<evidence type="ECO:0000256" key="6">
    <source>
        <dbReference type="SAM" id="MobiDB-lite"/>
    </source>
</evidence>
<dbReference type="PROSITE" id="PS50089">
    <property type="entry name" value="ZF_RING_2"/>
    <property type="match status" value="1"/>
</dbReference>
<accession>A0A9P8VQR6</accession>
<evidence type="ECO:0000313" key="9">
    <source>
        <dbReference type="EMBL" id="KAH6873827.1"/>
    </source>
</evidence>
<dbReference type="Proteomes" id="UP000777438">
    <property type="component" value="Unassembled WGS sequence"/>
</dbReference>
<feature type="non-terminal residue" evidence="9">
    <location>
        <position position="354"/>
    </location>
</feature>
<protein>
    <recommendedName>
        <fullName evidence="11">RING-type domain-containing protein</fullName>
    </recommendedName>
</protein>
<organism evidence="9 10">
    <name type="scientific">Thelonectria olida</name>
    <dbReference type="NCBI Taxonomy" id="1576542"/>
    <lineage>
        <taxon>Eukaryota</taxon>
        <taxon>Fungi</taxon>
        <taxon>Dikarya</taxon>
        <taxon>Ascomycota</taxon>
        <taxon>Pezizomycotina</taxon>
        <taxon>Sordariomycetes</taxon>
        <taxon>Hypocreomycetidae</taxon>
        <taxon>Hypocreales</taxon>
        <taxon>Nectriaceae</taxon>
        <taxon>Thelonectria</taxon>
    </lineage>
</organism>
<dbReference type="PANTHER" id="PTHR12109:SF5">
    <property type="entry name" value="RING-TYPE DOMAIN-CONTAINING PROTEIN"/>
    <property type="match status" value="1"/>
</dbReference>
<feature type="coiled-coil region" evidence="5">
    <location>
        <begin position="261"/>
        <end position="295"/>
    </location>
</feature>
<dbReference type="SMART" id="SM00355">
    <property type="entry name" value="ZnF_C2H2"/>
    <property type="match status" value="2"/>
</dbReference>
<name>A0A9P8VQR6_9HYPO</name>
<evidence type="ECO:0000259" key="7">
    <source>
        <dbReference type="PROSITE" id="PS50089"/>
    </source>
</evidence>
<dbReference type="EMBL" id="JAGPYM010000044">
    <property type="protein sequence ID" value="KAH6873827.1"/>
    <property type="molecule type" value="Genomic_DNA"/>
</dbReference>
<comment type="caution">
    <text evidence="9">The sequence shown here is derived from an EMBL/GenBank/DDBJ whole genome shotgun (WGS) entry which is preliminary data.</text>
</comment>
<dbReference type="SMART" id="SM00184">
    <property type="entry name" value="RING"/>
    <property type="match status" value="1"/>
</dbReference>
<evidence type="ECO:0000256" key="4">
    <source>
        <dbReference type="PROSITE-ProRule" id="PRU00042"/>
    </source>
</evidence>
<dbReference type="Pfam" id="PF12874">
    <property type="entry name" value="zf-met"/>
    <property type="match status" value="2"/>
</dbReference>
<evidence type="ECO:0000256" key="3">
    <source>
        <dbReference type="ARBA" id="ARBA00022833"/>
    </source>
</evidence>
<dbReference type="InterPro" id="IPR018957">
    <property type="entry name" value="Znf_C3HC4_RING-type"/>
</dbReference>
<dbReference type="InterPro" id="IPR013083">
    <property type="entry name" value="Znf_RING/FYVE/PHD"/>
</dbReference>
<dbReference type="SUPFAM" id="SSF57667">
    <property type="entry name" value="beta-beta-alpha zinc fingers"/>
    <property type="match status" value="1"/>
</dbReference>
<dbReference type="PANTHER" id="PTHR12109">
    <property type="entry name" value="RING FINGER PROTEIN 141-RELATED"/>
    <property type="match status" value="1"/>
</dbReference>
<keyword evidence="1" id="KW-0479">Metal-binding</keyword>
<evidence type="ECO:0000313" key="10">
    <source>
        <dbReference type="Proteomes" id="UP000777438"/>
    </source>
</evidence>
<dbReference type="AlphaFoldDB" id="A0A9P8VQR6"/>
<evidence type="ECO:0000256" key="5">
    <source>
        <dbReference type="SAM" id="Coils"/>
    </source>
</evidence>
<keyword evidence="2 4" id="KW-0863">Zinc-finger</keyword>
<feature type="compositionally biased region" description="Basic and acidic residues" evidence="6">
    <location>
        <begin position="51"/>
        <end position="67"/>
    </location>
</feature>
<dbReference type="OrthoDB" id="5088919at2759"/>
<dbReference type="InterPro" id="IPR017907">
    <property type="entry name" value="Znf_RING_CS"/>
</dbReference>
<keyword evidence="10" id="KW-1185">Reference proteome</keyword>
<feature type="domain" description="C2H2-type" evidence="8">
    <location>
        <begin position="4"/>
        <end position="34"/>
    </location>
</feature>
<keyword evidence="5" id="KW-0175">Coiled coil</keyword>
<dbReference type="PROSITE" id="PS50157">
    <property type="entry name" value="ZINC_FINGER_C2H2_2"/>
    <property type="match status" value="1"/>
</dbReference>
<dbReference type="Pfam" id="PF00097">
    <property type="entry name" value="zf-C3HC4"/>
    <property type="match status" value="1"/>
</dbReference>
<evidence type="ECO:0000256" key="1">
    <source>
        <dbReference type="ARBA" id="ARBA00022723"/>
    </source>
</evidence>
<reference evidence="9 10" key="1">
    <citation type="journal article" date="2021" name="Nat. Commun.">
        <title>Genetic determinants of endophytism in the Arabidopsis root mycobiome.</title>
        <authorList>
            <person name="Mesny F."/>
            <person name="Miyauchi S."/>
            <person name="Thiergart T."/>
            <person name="Pickel B."/>
            <person name="Atanasova L."/>
            <person name="Karlsson M."/>
            <person name="Huettel B."/>
            <person name="Barry K.W."/>
            <person name="Haridas S."/>
            <person name="Chen C."/>
            <person name="Bauer D."/>
            <person name="Andreopoulos W."/>
            <person name="Pangilinan J."/>
            <person name="LaButti K."/>
            <person name="Riley R."/>
            <person name="Lipzen A."/>
            <person name="Clum A."/>
            <person name="Drula E."/>
            <person name="Henrissat B."/>
            <person name="Kohler A."/>
            <person name="Grigoriev I.V."/>
            <person name="Martin F.M."/>
            <person name="Hacquard S."/>
        </authorList>
    </citation>
    <scope>NUCLEOTIDE SEQUENCE [LARGE SCALE GENOMIC DNA]</scope>
    <source>
        <strain evidence="9 10">MPI-CAGE-CH-0241</strain>
    </source>
</reference>
<keyword evidence="3" id="KW-0862">Zinc</keyword>
<proteinExistence type="predicted"/>
<evidence type="ECO:0000259" key="8">
    <source>
        <dbReference type="PROSITE" id="PS50157"/>
    </source>
</evidence>
<dbReference type="InterPro" id="IPR013087">
    <property type="entry name" value="Znf_C2H2_type"/>
</dbReference>
<gene>
    <name evidence="9" type="ORF">B0T10DRAFT_499582</name>
</gene>
<dbReference type="InterPro" id="IPR001841">
    <property type="entry name" value="Znf_RING"/>
</dbReference>